<organism evidence="6 7">
    <name type="scientific">Roseisolibacter agri</name>
    <dbReference type="NCBI Taxonomy" id="2014610"/>
    <lineage>
        <taxon>Bacteria</taxon>
        <taxon>Pseudomonadati</taxon>
        <taxon>Gemmatimonadota</taxon>
        <taxon>Gemmatimonadia</taxon>
        <taxon>Gemmatimonadales</taxon>
        <taxon>Gemmatimonadaceae</taxon>
        <taxon>Roseisolibacter</taxon>
    </lineage>
</organism>
<evidence type="ECO:0000256" key="1">
    <source>
        <dbReference type="ARBA" id="ARBA00022723"/>
    </source>
</evidence>
<evidence type="ECO:0000256" key="4">
    <source>
        <dbReference type="ARBA" id="ARBA00025742"/>
    </source>
</evidence>
<dbReference type="Pfam" id="PF00149">
    <property type="entry name" value="Metallophos"/>
    <property type="match status" value="1"/>
</dbReference>
<evidence type="ECO:0000313" key="6">
    <source>
        <dbReference type="EMBL" id="GLC27946.1"/>
    </source>
</evidence>
<accession>A0AA37QDU5</accession>
<dbReference type="GO" id="GO:0046872">
    <property type="term" value="F:metal ion binding"/>
    <property type="evidence" value="ECO:0007669"/>
    <property type="project" value="UniProtKB-KW"/>
</dbReference>
<dbReference type="InterPro" id="IPR029052">
    <property type="entry name" value="Metallo-depent_PP-like"/>
</dbReference>
<comment type="similarity">
    <text evidence="4">Belongs to the cyclic nucleotide phosphodiesterase class-III family.</text>
</comment>
<evidence type="ECO:0000256" key="3">
    <source>
        <dbReference type="ARBA" id="ARBA00023004"/>
    </source>
</evidence>
<sequence length="273" mass="29927">MLTVLHVSDLHFGRPMVPAHIAALESLVNDRPFDVVAVSGDLSQRARAGEFQRAAVFLRDAQRVSRTIVVPGNHDVMWWRAPLGIGADEALYENWRAHVQAEIEPVLRVPGATFVGLNTAQGVLPQTLTWNVRDISIIGHIRRAQIEHAAAEFARSPSTDARVIVMHHNPVKGELSQRHGLKNTRKVLGAFAEIGVDLVLCGHDHQEAIHFVEHTKKGTVISTAGTVSSRSRGGRPSSANAITLTGETIEITTLVWSAEGQRFLPGPRHCFDR</sequence>
<evidence type="ECO:0000313" key="7">
    <source>
        <dbReference type="Proteomes" id="UP001161325"/>
    </source>
</evidence>
<dbReference type="AlphaFoldDB" id="A0AA37QDU5"/>
<keyword evidence="1" id="KW-0479">Metal-binding</keyword>
<proteinExistence type="inferred from homology"/>
<evidence type="ECO:0000259" key="5">
    <source>
        <dbReference type="Pfam" id="PF00149"/>
    </source>
</evidence>
<dbReference type="Proteomes" id="UP001161325">
    <property type="component" value="Unassembled WGS sequence"/>
</dbReference>
<dbReference type="InterPro" id="IPR004843">
    <property type="entry name" value="Calcineurin-like_PHP"/>
</dbReference>
<keyword evidence="7" id="KW-1185">Reference proteome</keyword>
<dbReference type="EMBL" id="BRXS01000007">
    <property type="protein sequence ID" value="GLC27946.1"/>
    <property type="molecule type" value="Genomic_DNA"/>
</dbReference>
<dbReference type="GO" id="GO:0016787">
    <property type="term" value="F:hydrolase activity"/>
    <property type="evidence" value="ECO:0007669"/>
    <property type="project" value="UniProtKB-KW"/>
</dbReference>
<dbReference type="Gene3D" id="3.60.21.10">
    <property type="match status" value="1"/>
</dbReference>
<reference evidence="6" key="1">
    <citation type="submission" date="2022-08" db="EMBL/GenBank/DDBJ databases">
        <title>Draft genome sequencing of Roseisolibacter agri AW1220.</title>
        <authorList>
            <person name="Tobiishi Y."/>
            <person name="Tonouchi A."/>
        </authorList>
    </citation>
    <scope>NUCLEOTIDE SEQUENCE</scope>
    <source>
        <strain evidence="6">AW1220</strain>
    </source>
</reference>
<feature type="domain" description="Calcineurin-like phosphoesterase" evidence="5">
    <location>
        <begin position="3"/>
        <end position="206"/>
    </location>
</feature>
<name>A0AA37QDU5_9BACT</name>
<keyword evidence="3" id="KW-0408">Iron</keyword>
<protein>
    <submittedName>
        <fullName evidence="6">3',5'-cyclic-nucleotide phosphodiesterase</fullName>
    </submittedName>
</protein>
<evidence type="ECO:0000256" key="2">
    <source>
        <dbReference type="ARBA" id="ARBA00022801"/>
    </source>
</evidence>
<dbReference type="InterPro" id="IPR050884">
    <property type="entry name" value="CNP_phosphodiesterase-III"/>
</dbReference>
<dbReference type="PANTHER" id="PTHR42988:SF2">
    <property type="entry name" value="CYCLIC NUCLEOTIDE PHOSPHODIESTERASE CBUA0032-RELATED"/>
    <property type="match status" value="1"/>
</dbReference>
<gene>
    <name evidence="6" type="primary">cpdA</name>
    <name evidence="6" type="ORF">rosag_44590</name>
</gene>
<dbReference type="RefSeq" id="WP_284352374.1">
    <property type="nucleotide sequence ID" value="NZ_BRXS01000007.1"/>
</dbReference>
<dbReference type="PANTHER" id="PTHR42988">
    <property type="entry name" value="PHOSPHOHYDROLASE"/>
    <property type="match status" value="1"/>
</dbReference>
<dbReference type="SUPFAM" id="SSF56300">
    <property type="entry name" value="Metallo-dependent phosphatases"/>
    <property type="match status" value="1"/>
</dbReference>
<keyword evidence="2" id="KW-0378">Hydrolase</keyword>
<comment type="caution">
    <text evidence="6">The sequence shown here is derived from an EMBL/GenBank/DDBJ whole genome shotgun (WGS) entry which is preliminary data.</text>
</comment>